<dbReference type="PIRSF" id="PIRSF006603">
    <property type="entry name" value="DinF"/>
    <property type="match status" value="1"/>
</dbReference>
<proteinExistence type="predicted"/>
<keyword evidence="5 10" id="KW-0812">Transmembrane</keyword>
<dbReference type="GO" id="GO:0042910">
    <property type="term" value="F:xenobiotic transmembrane transporter activity"/>
    <property type="evidence" value="ECO:0007669"/>
    <property type="project" value="InterPro"/>
</dbReference>
<evidence type="ECO:0000256" key="5">
    <source>
        <dbReference type="ARBA" id="ARBA00022692"/>
    </source>
</evidence>
<dbReference type="Proteomes" id="UP000185024">
    <property type="component" value="Unassembled WGS sequence"/>
</dbReference>
<dbReference type="STRING" id="77097.SAMN04490369_105417"/>
<accession>A0A1H8MUF8</accession>
<dbReference type="PANTHER" id="PTHR43298:SF2">
    <property type="entry name" value="FMN_FAD EXPORTER YEEO-RELATED"/>
    <property type="match status" value="1"/>
</dbReference>
<dbReference type="Pfam" id="PF01554">
    <property type="entry name" value="MatE"/>
    <property type="match status" value="2"/>
</dbReference>
<organism evidence="12 13">
    <name type="scientific">Vreelandella aquamarina</name>
    <dbReference type="NCBI Taxonomy" id="77097"/>
    <lineage>
        <taxon>Bacteria</taxon>
        <taxon>Pseudomonadati</taxon>
        <taxon>Pseudomonadota</taxon>
        <taxon>Gammaproteobacteria</taxon>
        <taxon>Oceanospirillales</taxon>
        <taxon>Halomonadaceae</taxon>
        <taxon>Vreelandella</taxon>
    </lineage>
</organism>
<dbReference type="GO" id="GO:0006811">
    <property type="term" value="P:monoatomic ion transport"/>
    <property type="evidence" value="ECO:0007669"/>
    <property type="project" value="UniProtKB-KW"/>
</dbReference>
<dbReference type="GO" id="GO:0015297">
    <property type="term" value="F:antiporter activity"/>
    <property type="evidence" value="ECO:0007669"/>
    <property type="project" value="UniProtKB-KW"/>
</dbReference>
<dbReference type="PANTHER" id="PTHR43298">
    <property type="entry name" value="MULTIDRUG RESISTANCE PROTEIN NORM-RELATED"/>
    <property type="match status" value="1"/>
</dbReference>
<feature type="transmembrane region" description="Helical" evidence="10">
    <location>
        <begin position="341"/>
        <end position="367"/>
    </location>
</feature>
<evidence type="ECO:0000313" key="13">
    <source>
        <dbReference type="Proteomes" id="UP000185024"/>
    </source>
</evidence>
<feature type="transmembrane region" description="Helical" evidence="10">
    <location>
        <begin position="61"/>
        <end position="84"/>
    </location>
</feature>
<keyword evidence="7" id="KW-0406">Ion transport</keyword>
<sequence>MGGFTSDIKSIYWPETRTLVALALPICGAQLAQAGMSVVDVMMTGRHNATDLAAVSVGSSLWMPLMLFMTGTLMGLTPIVAHLLGGQRNNDIRPAVHQALWVALALGITAAGLLWVAVTPIFELMNVPPGVAQESAAYLSAVAFGMPGIALFQALRAFSDGMNHTRPALWISLVGLAVNIPFNYLLIYGGDGLANLLGTGIPNSLQQLPALGAFGCGIATAISMWTMAIAMALYTRRGNTYRSVSLWEQLTPPQWAGIRELVVVGVPIGVAIFVEVTLFTLIALFIASFGEVTVGAHQIALSYTTILFMLPMSLSMALTVRVGNTLGQRRLAMARKVAWNGITISVIVAAINSTLLWFTAPTVISLYTSNTEIQALALTIIALAVIFQLSDSLQVNLAGALRGYKDTRIVMVITVLSYWIVGLGGGHWLGAYGLGGVSEPMGVHGYWIGLIAGLSTAAILLAWRLKTISQQESPSNVTASG</sequence>
<feature type="transmembrane region" description="Helical" evidence="10">
    <location>
        <begin position="167"/>
        <end position="188"/>
    </location>
</feature>
<evidence type="ECO:0000313" key="14">
    <source>
        <dbReference type="Proteomes" id="UP000199493"/>
    </source>
</evidence>
<accession>A0A1N6DQX3</accession>
<feature type="transmembrane region" description="Helical" evidence="10">
    <location>
        <begin position="136"/>
        <end position="155"/>
    </location>
</feature>
<evidence type="ECO:0000256" key="4">
    <source>
        <dbReference type="ARBA" id="ARBA00022475"/>
    </source>
</evidence>
<dbReference type="GeneID" id="97277992"/>
<dbReference type="EMBL" id="FODB01000054">
    <property type="protein sequence ID" value="SEO20874.1"/>
    <property type="molecule type" value="Genomic_DNA"/>
</dbReference>
<dbReference type="InterPro" id="IPR002528">
    <property type="entry name" value="MATE_fam"/>
</dbReference>
<feature type="transmembrane region" description="Helical" evidence="10">
    <location>
        <begin position="208"/>
        <end position="234"/>
    </location>
</feature>
<evidence type="ECO:0000313" key="11">
    <source>
        <dbReference type="EMBL" id="SEO20874.1"/>
    </source>
</evidence>
<evidence type="ECO:0000256" key="10">
    <source>
        <dbReference type="SAM" id="Phobius"/>
    </source>
</evidence>
<comment type="subcellular location">
    <subcellularLocation>
        <location evidence="1">Cell inner membrane</location>
        <topology evidence="1">Multi-pass membrane protein</topology>
    </subcellularLocation>
</comment>
<evidence type="ECO:0000256" key="6">
    <source>
        <dbReference type="ARBA" id="ARBA00022989"/>
    </source>
</evidence>
<keyword evidence="6 10" id="KW-1133">Transmembrane helix</keyword>
<feature type="transmembrane region" description="Helical" evidence="10">
    <location>
        <begin position="299"/>
        <end position="320"/>
    </location>
</feature>
<evidence type="ECO:0000256" key="8">
    <source>
        <dbReference type="ARBA" id="ARBA00023136"/>
    </source>
</evidence>
<dbReference type="InterPro" id="IPR050222">
    <property type="entry name" value="MATE_MdtK"/>
</dbReference>
<feature type="transmembrane region" description="Helical" evidence="10">
    <location>
        <begin position="96"/>
        <end position="116"/>
    </location>
</feature>
<evidence type="ECO:0000256" key="9">
    <source>
        <dbReference type="ARBA" id="ARBA00031636"/>
    </source>
</evidence>
<dbReference type="NCBIfam" id="TIGR00797">
    <property type="entry name" value="matE"/>
    <property type="match status" value="1"/>
</dbReference>
<evidence type="ECO:0000256" key="2">
    <source>
        <dbReference type="ARBA" id="ARBA00022448"/>
    </source>
</evidence>
<feature type="transmembrane region" description="Helical" evidence="10">
    <location>
        <begin position="373"/>
        <end position="389"/>
    </location>
</feature>
<keyword evidence="4" id="KW-1003">Cell membrane</keyword>
<dbReference type="CDD" id="cd13131">
    <property type="entry name" value="MATE_NorM_like"/>
    <property type="match status" value="1"/>
</dbReference>
<dbReference type="Proteomes" id="UP000199493">
    <property type="component" value="Unassembled WGS sequence"/>
</dbReference>
<dbReference type="AlphaFoldDB" id="A0A1N6DQX3"/>
<evidence type="ECO:0000256" key="3">
    <source>
        <dbReference type="ARBA" id="ARBA00022449"/>
    </source>
</evidence>
<dbReference type="RefSeq" id="WP_074210757.1">
    <property type="nucleotide sequence ID" value="NZ_BJOI01000065.1"/>
</dbReference>
<evidence type="ECO:0000256" key="7">
    <source>
        <dbReference type="ARBA" id="ARBA00023065"/>
    </source>
</evidence>
<evidence type="ECO:0000256" key="1">
    <source>
        <dbReference type="ARBA" id="ARBA00004429"/>
    </source>
</evidence>
<gene>
    <name evidence="11" type="ORF">SAMN04490369_105417</name>
    <name evidence="12" type="ORF">SAMN05878438_0957</name>
</gene>
<feature type="transmembrane region" description="Helical" evidence="10">
    <location>
        <begin position="261"/>
        <end position="287"/>
    </location>
</feature>
<keyword evidence="8 10" id="KW-0472">Membrane</keyword>
<dbReference type="InterPro" id="IPR048279">
    <property type="entry name" value="MdtK-like"/>
</dbReference>
<keyword evidence="2" id="KW-0813">Transport</keyword>
<name>A0A1N6DQX3_9GAMM</name>
<feature type="transmembrane region" description="Helical" evidence="10">
    <location>
        <begin position="444"/>
        <end position="463"/>
    </location>
</feature>
<keyword evidence="3" id="KW-0050">Antiport</keyword>
<dbReference type="EMBL" id="FSQX01000001">
    <property type="protein sequence ID" value="SIN62620.1"/>
    <property type="molecule type" value="Genomic_DNA"/>
</dbReference>
<feature type="transmembrane region" description="Helical" evidence="10">
    <location>
        <begin position="409"/>
        <end position="432"/>
    </location>
</feature>
<reference evidence="12 13" key="2">
    <citation type="submission" date="2016-11" db="EMBL/GenBank/DDBJ databases">
        <authorList>
            <person name="Jaros S."/>
            <person name="Januszkiewicz K."/>
            <person name="Wedrychowicz H."/>
        </authorList>
    </citation>
    <scope>NUCLEOTIDE SEQUENCE [LARGE SCALE GENOMIC DNA]</scope>
    <source>
        <strain evidence="12 13">ACAM 239</strain>
    </source>
</reference>
<dbReference type="GO" id="GO:0005886">
    <property type="term" value="C:plasma membrane"/>
    <property type="evidence" value="ECO:0007669"/>
    <property type="project" value="UniProtKB-SubCell"/>
</dbReference>
<evidence type="ECO:0000313" key="12">
    <source>
        <dbReference type="EMBL" id="SIN62620.1"/>
    </source>
</evidence>
<reference evidence="11 14" key="1">
    <citation type="submission" date="2016-10" db="EMBL/GenBank/DDBJ databases">
        <authorList>
            <person name="de Groot N.N."/>
        </authorList>
    </citation>
    <scope>NUCLEOTIDE SEQUENCE [LARGE SCALE GENOMIC DNA]</scope>
    <source>
        <strain evidence="11 14">558</strain>
    </source>
</reference>
<protein>
    <recommendedName>
        <fullName evidence="9">Multidrug-efflux transporter</fullName>
    </recommendedName>
</protein>